<evidence type="ECO:0000256" key="1">
    <source>
        <dbReference type="SAM" id="MobiDB-lite"/>
    </source>
</evidence>
<gene>
    <name evidence="2" type="ORF">CPB83DRAFT_900920</name>
</gene>
<dbReference type="AlphaFoldDB" id="A0A9P6BC26"/>
<dbReference type="Proteomes" id="UP000807306">
    <property type="component" value="Unassembled WGS sequence"/>
</dbReference>
<feature type="non-terminal residue" evidence="2">
    <location>
        <position position="273"/>
    </location>
</feature>
<organism evidence="2 3">
    <name type="scientific">Crepidotus variabilis</name>
    <dbReference type="NCBI Taxonomy" id="179855"/>
    <lineage>
        <taxon>Eukaryota</taxon>
        <taxon>Fungi</taxon>
        <taxon>Dikarya</taxon>
        <taxon>Basidiomycota</taxon>
        <taxon>Agaricomycotina</taxon>
        <taxon>Agaricomycetes</taxon>
        <taxon>Agaricomycetidae</taxon>
        <taxon>Agaricales</taxon>
        <taxon>Agaricineae</taxon>
        <taxon>Crepidotaceae</taxon>
        <taxon>Crepidotus</taxon>
    </lineage>
</organism>
<protein>
    <submittedName>
        <fullName evidence="2">Uncharacterized protein</fullName>
    </submittedName>
</protein>
<reference evidence="2" key="1">
    <citation type="submission" date="2020-11" db="EMBL/GenBank/DDBJ databases">
        <authorList>
            <consortium name="DOE Joint Genome Institute"/>
            <person name="Ahrendt S."/>
            <person name="Riley R."/>
            <person name="Andreopoulos W."/>
            <person name="Labutti K."/>
            <person name="Pangilinan J."/>
            <person name="Ruiz-Duenas F.J."/>
            <person name="Barrasa J.M."/>
            <person name="Sanchez-Garcia M."/>
            <person name="Camarero S."/>
            <person name="Miyauchi S."/>
            <person name="Serrano A."/>
            <person name="Linde D."/>
            <person name="Babiker R."/>
            <person name="Drula E."/>
            <person name="Ayuso-Fernandez I."/>
            <person name="Pacheco R."/>
            <person name="Padilla G."/>
            <person name="Ferreira P."/>
            <person name="Barriuso J."/>
            <person name="Kellner H."/>
            <person name="Castanera R."/>
            <person name="Alfaro M."/>
            <person name="Ramirez L."/>
            <person name="Pisabarro A.G."/>
            <person name="Kuo A."/>
            <person name="Tritt A."/>
            <person name="Lipzen A."/>
            <person name="He G."/>
            <person name="Yan M."/>
            <person name="Ng V."/>
            <person name="Cullen D."/>
            <person name="Martin F."/>
            <person name="Rosso M.-N."/>
            <person name="Henrissat B."/>
            <person name="Hibbett D."/>
            <person name="Martinez A.T."/>
            <person name="Grigoriev I.V."/>
        </authorList>
    </citation>
    <scope>NUCLEOTIDE SEQUENCE</scope>
    <source>
        <strain evidence="2">CBS 506.95</strain>
    </source>
</reference>
<evidence type="ECO:0000313" key="3">
    <source>
        <dbReference type="Proteomes" id="UP000807306"/>
    </source>
</evidence>
<comment type="caution">
    <text evidence="2">The sequence shown here is derived from an EMBL/GenBank/DDBJ whole genome shotgun (WGS) entry which is preliminary data.</text>
</comment>
<name>A0A9P6BC26_9AGAR</name>
<proteinExistence type="predicted"/>
<dbReference type="OrthoDB" id="2801567at2759"/>
<evidence type="ECO:0000313" key="2">
    <source>
        <dbReference type="EMBL" id="KAF9521264.1"/>
    </source>
</evidence>
<keyword evidence="3" id="KW-1185">Reference proteome</keyword>
<feature type="region of interest" description="Disordered" evidence="1">
    <location>
        <begin position="1"/>
        <end position="35"/>
    </location>
</feature>
<accession>A0A9P6BC26</accession>
<feature type="compositionally biased region" description="Basic and acidic residues" evidence="1">
    <location>
        <begin position="10"/>
        <end position="21"/>
    </location>
</feature>
<dbReference type="EMBL" id="MU158184">
    <property type="protein sequence ID" value="KAF9521264.1"/>
    <property type="molecule type" value="Genomic_DNA"/>
</dbReference>
<sequence>MPPKKSTSSKARDIKRGKIESVIDGQRGRSNQTAQLSNLKLPLANPGHLAKDNSNVRLPAAQQVPPPSRSHEPYSAHTRLKVAEERQASYISQYQPHEGNSTKPLAYNSGRFFEPIMTGVSPPVLLNAFDALVQNLYGGSTRRGVAVSTRISNAAMAAAGAQIGGLGLDSQQQAAQRKQSCNEDIRTLYKLFDLDPSTTAYACCPLPTCSAIYPPLFTPDSQLPHYPLRCTSSKFGSACNQPLAEGFRGNTSNSVPKPIKIYQYHHFHGHVAS</sequence>